<dbReference type="GO" id="GO:0005524">
    <property type="term" value="F:ATP binding"/>
    <property type="evidence" value="ECO:0007669"/>
    <property type="project" value="UniProtKB-KW"/>
</dbReference>
<dbReference type="Gene3D" id="3.40.50.300">
    <property type="entry name" value="P-loop containing nucleotide triphosphate hydrolases"/>
    <property type="match status" value="1"/>
</dbReference>
<keyword evidence="7" id="KW-0812">Transmembrane</keyword>
<evidence type="ECO:0000256" key="2">
    <source>
        <dbReference type="ARBA" id="ARBA00022741"/>
    </source>
</evidence>
<dbReference type="GO" id="GO:0005741">
    <property type="term" value="C:mitochondrial outer membrane"/>
    <property type="evidence" value="ECO:0007669"/>
    <property type="project" value="UniProtKB-SubCell"/>
</dbReference>
<dbReference type="EMBL" id="RXIC02000025">
    <property type="protein sequence ID" value="KAB1205137.1"/>
    <property type="molecule type" value="Genomic_DNA"/>
</dbReference>
<keyword evidence="10" id="KW-1185">Reference proteome</keyword>
<organism evidence="9 10">
    <name type="scientific">Morella rubra</name>
    <name type="common">Chinese bayberry</name>
    <dbReference type="NCBI Taxonomy" id="262757"/>
    <lineage>
        <taxon>Eukaryota</taxon>
        <taxon>Viridiplantae</taxon>
        <taxon>Streptophyta</taxon>
        <taxon>Embryophyta</taxon>
        <taxon>Tracheophyta</taxon>
        <taxon>Spermatophyta</taxon>
        <taxon>Magnoliopsida</taxon>
        <taxon>eudicotyledons</taxon>
        <taxon>Gunneridae</taxon>
        <taxon>Pentapetalae</taxon>
        <taxon>rosids</taxon>
        <taxon>fabids</taxon>
        <taxon>Fagales</taxon>
        <taxon>Myricaceae</taxon>
        <taxon>Morella</taxon>
    </lineage>
</organism>
<evidence type="ECO:0000313" key="10">
    <source>
        <dbReference type="Proteomes" id="UP000516437"/>
    </source>
</evidence>
<dbReference type="PANTHER" id="PTHR45644">
    <property type="entry name" value="AAA ATPASE, PUTATIVE (AFU_ORTHOLOGUE AFUA_2G12920)-RELATED-RELATED"/>
    <property type="match status" value="1"/>
</dbReference>
<dbReference type="PROSITE" id="PS00674">
    <property type="entry name" value="AAA"/>
    <property type="match status" value="1"/>
</dbReference>
<dbReference type="InterPro" id="IPR041569">
    <property type="entry name" value="AAA_lid_3"/>
</dbReference>
<dbReference type="SMART" id="SM00382">
    <property type="entry name" value="AAA"/>
    <property type="match status" value="1"/>
</dbReference>
<comment type="caution">
    <text evidence="9">The sequence shown here is derived from an EMBL/GenBank/DDBJ whole genome shotgun (WGS) entry which is preliminary data.</text>
</comment>
<keyword evidence="4 6" id="KW-0067">ATP-binding</keyword>
<dbReference type="OrthoDB" id="10254455at2759"/>
<keyword evidence="7" id="KW-1133">Transmembrane helix</keyword>
<evidence type="ECO:0000256" key="1">
    <source>
        <dbReference type="ARBA" id="ARBA00004572"/>
    </source>
</evidence>
<evidence type="ECO:0000259" key="8">
    <source>
        <dbReference type="SMART" id="SM00382"/>
    </source>
</evidence>
<dbReference type="Gene3D" id="1.10.8.60">
    <property type="match status" value="1"/>
</dbReference>
<dbReference type="Proteomes" id="UP000516437">
    <property type="component" value="Chromosome 7"/>
</dbReference>
<evidence type="ECO:0000313" key="9">
    <source>
        <dbReference type="EMBL" id="KAB1205137.1"/>
    </source>
</evidence>
<name>A0A6A1UZR5_9ROSI</name>
<proteinExistence type="inferred from homology"/>
<dbReference type="InterPro" id="IPR027417">
    <property type="entry name" value="P-loop_NTPase"/>
</dbReference>
<accession>A0A6A1UZR5</accession>
<evidence type="ECO:0000256" key="4">
    <source>
        <dbReference type="ARBA" id="ARBA00022840"/>
    </source>
</evidence>
<feature type="transmembrane region" description="Helical" evidence="7">
    <location>
        <begin position="13"/>
        <end position="34"/>
    </location>
</feature>
<keyword evidence="3" id="KW-1000">Mitochondrion outer membrane</keyword>
<comment type="similarity">
    <text evidence="6">Belongs to the AAA ATPase family.</text>
</comment>
<dbReference type="SUPFAM" id="SSF52540">
    <property type="entry name" value="P-loop containing nucleoside triphosphate hydrolases"/>
    <property type="match status" value="1"/>
</dbReference>
<dbReference type="InterPro" id="IPR051701">
    <property type="entry name" value="Mito_OM_Translocase_MSP1"/>
</dbReference>
<dbReference type="Pfam" id="PF17862">
    <property type="entry name" value="AAA_lid_3"/>
    <property type="match status" value="1"/>
</dbReference>
<evidence type="ECO:0000256" key="7">
    <source>
        <dbReference type="SAM" id="Phobius"/>
    </source>
</evidence>
<evidence type="ECO:0000256" key="5">
    <source>
        <dbReference type="ARBA" id="ARBA00023128"/>
    </source>
</evidence>
<protein>
    <submittedName>
        <fullName evidence="9">ATPase family AAA domain-containing protein 1-A</fullName>
    </submittedName>
</protein>
<evidence type="ECO:0000256" key="3">
    <source>
        <dbReference type="ARBA" id="ARBA00022787"/>
    </source>
</evidence>
<feature type="domain" description="AAA+ ATPase" evidence="8">
    <location>
        <begin position="118"/>
        <end position="254"/>
    </location>
</feature>
<dbReference type="CDD" id="cd19520">
    <property type="entry name" value="RecA-like_ATAD1"/>
    <property type="match status" value="1"/>
</dbReference>
<reference evidence="9 10" key="1">
    <citation type="journal article" date="2019" name="Plant Biotechnol. J.">
        <title>The red bayberry genome and genetic basis of sex determination.</title>
        <authorList>
            <person name="Jia H.M."/>
            <person name="Jia H.J."/>
            <person name="Cai Q.L."/>
            <person name="Wang Y."/>
            <person name="Zhao H.B."/>
            <person name="Yang W.F."/>
            <person name="Wang G.Y."/>
            <person name="Li Y.H."/>
            <person name="Zhan D.L."/>
            <person name="Shen Y.T."/>
            <person name="Niu Q.F."/>
            <person name="Chang L."/>
            <person name="Qiu J."/>
            <person name="Zhao L."/>
            <person name="Xie H.B."/>
            <person name="Fu W.Y."/>
            <person name="Jin J."/>
            <person name="Li X.W."/>
            <person name="Jiao Y."/>
            <person name="Zhou C.C."/>
            <person name="Tu T."/>
            <person name="Chai C.Y."/>
            <person name="Gao J.L."/>
            <person name="Fan L.J."/>
            <person name="van de Weg E."/>
            <person name="Wang J.Y."/>
            <person name="Gao Z.S."/>
        </authorList>
    </citation>
    <scope>NUCLEOTIDE SEQUENCE [LARGE SCALE GENOMIC DNA]</scope>
    <source>
        <tissue evidence="9">Leaves</tissue>
    </source>
</reference>
<gene>
    <name evidence="9" type="ORF">CJ030_MR7G016781</name>
</gene>
<dbReference type="InterPro" id="IPR003593">
    <property type="entry name" value="AAA+_ATPase"/>
</dbReference>
<dbReference type="PANTHER" id="PTHR45644:SF3">
    <property type="entry name" value="FI08533P-RELATED"/>
    <property type="match status" value="1"/>
</dbReference>
<comment type="subcellular location">
    <subcellularLocation>
        <location evidence="1">Mitochondrion outer membrane</location>
        <topology evidence="1">Single-pass membrane protein</topology>
    </subcellularLocation>
</comment>
<keyword evidence="2 6" id="KW-0547">Nucleotide-binding</keyword>
<evidence type="ECO:0000256" key="6">
    <source>
        <dbReference type="RuleBase" id="RU003651"/>
    </source>
</evidence>
<dbReference type="AlphaFoldDB" id="A0A6A1UZR5"/>
<sequence>MGGSSETKFLQELVLYAASAALSCLVLFAGLRHLDPNREASKKALEHKKEIAKRLGRPLIQTTPYEDVIACDVINPDHIDVEFDSIGGLESIKQALFELVILPLRRPDLFSYGKLLGPQKGVLLYGPPGTGKTMLAKAIAKESGAVFINVRISNLMSKWFGDAQKLVSAVFSLAYKLQPAIIFIDEVDSFLGQRRNTDHEALTNMKTEFMALWDGFTTDQNARVMVLAATNRPSELDEAILRRLPQAFEIGIPDRRERAEILKVILRDERVEPNINYDHIASLCDGYTGSDLLELCKKAAYFAIRDLLDEEKNGKQSSAPRPLSQSDLEKVLGTSRKTKVAAGEYTGLSSQSTGWSRDRESGDYQVQAAISGLSKLVLSHILNIQSDAQDP</sequence>
<keyword evidence="7" id="KW-0472">Membrane</keyword>
<dbReference type="FunFam" id="3.40.50.300:FF:000538">
    <property type="entry name" value="ATPase family AAA domain-containing protein 1"/>
    <property type="match status" value="1"/>
</dbReference>
<keyword evidence="5" id="KW-0496">Mitochondrion</keyword>
<dbReference type="Pfam" id="PF00004">
    <property type="entry name" value="AAA"/>
    <property type="match status" value="1"/>
</dbReference>
<dbReference type="InterPro" id="IPR003960">
    <property type="entry name" value="ATPase_AAA_CS"/>
</dbReference>
<dbReference type="GO" id="GO:0016887">
    <property type="term" value="F:ATP hydrolysis activity"/>
    <property type="evidence" value="ECO:0007669"/>
    <property type="project" value="InterPro"/>
</dbReference>
<dbReference type="InterPro" id="IPR003959">
    <property type="entry name" value="ATPase_AAA_core"/>
</dbReference>